<comment type="caution">
    <text evidence="3">The sequence shown here is derived from an EMBL/GenBank/DDBJ whole genome shotgun (WGS) entry which is preliminary data.</text>
</comment>
<proteinExistence type="predicted"/>
<protein>
    <recommendedName>
        <fullName evidence="2">Mitochondria-eating protein C-terminal domain-containing protein</fullName>
    </recommendedName>
</protein>
<reference evidence="3 4" key="1">
    <citation type="submission" date="2022-05" db="EMBL/GenBank/DDBJ databases">
        <authorList>
            <consortium name="Genoscope - CEA"/>
            <person name="William W."/>
        </authorList>
    </citation>
    <scope>NUCLEOTIDE SEQUENCE [LARGE SCALE GENOMIC DNA]</scope>
</reference>
<dbReference type="Pfam" id="PF16026">
    <property type="entry name" value="MIEAP"/>
    <property type="match status" value="1"/>
</dbReference>
<dbReference type="InterPro" id="IPR031981">
    <property type="entry name" value="MIEAP_C"/>
</dbReference>
<accession>A0AAU9XI30</accession>
<dbReference type="Proteomes" id="UP001159428">
    <property type="component" value="Unassembled WGS sequence"/>
</dbReference>
<name>A0AAU9XI30_9CNID</name>
<feature type="domain" description="Mitochondria-eating protein C-terminal" evidence="2">
    <location>
        <begin position="172"/>
        <end position="330"/>
    </location>
</feature>
<evidence type="ECO:0000313" key="4">
    <source>
        <dbReference type="Proteomes" id="UP001159428"/>
    </source>
</evidence>
<evidence type="ECO:0000256" key="1">
    <source>
        <dbReference type="SAM" id="MobiDB-lite"/>
    </source>
</evidence>
<sequence length="332" mass="38470">MKARQVSEGYRRELDRFKERHAAVSERRVRSDQRRTENTLSTNRQSQLESDYVIEFKDGTRVDAIDIMTSKSGRRRGSNNTTLEYLKCCRSACFIFEVLSFTCVKDQRGLPWNKGCKFLIWFNQLNSWCKLAKVAYDVVLKVKDSFIKFTSSVMETLAAEAPALGLDSTSFQSKLWNTLCNNPNGDVHATQDVVSELMILVKEKAKKHDLNSLVQDVKRSISEKWTRHQLQRGSLLLEYDSDLLYRLNDYIKYCTQFAWCAVTQVPPLKVDYKTTDYDTKVHGVSQAFSPSEERSPSRRKMYSETRKIMCYLWPTLLDCDGKVIRKGEVLLL</sequence>
<feature type="region of interest" description="Disordered" evidence="1">
    <location>
        <begin position="25"/>
        <end position="44"/>
    </location>
</feature>
<keyword evidence="4" id="KW-1185">Reference proteome</keyword>
<dbReference type="AlphaFoldDB" id="A0AAU9XI30"/>
<gene>
    <name evidence="3" type="ORF">PMEA_00024035</name>
</gene>
<organism evidence="3 4">
    <name type="scientific">Pocillopora meandrina</name>
    <dbReference type="NCBI Taxonomy" id="46732"/>
    <lineage>
        <taxon>Eukaryota</taxon>
        <taxon>Metazoa</taxon>
        <taxon>Cnidaria</taxon>
        <taxon>Anthozoa</taxon>
        <taxon>Hexacorallia</taxon>
        <taxon>Scleractinia</taxon>
        <taxon>Astrocoeniina</taxon>
        <taxon>Pocilloporidae</taxon>
        <taxon>Pocillopora</taxon>
    </lineage>
</organism>
<feature type="compositionally biased region" description="Basic and acidic residues" evidence="1">
    <location>
        <begin position="25"/>
        <end position="37"/>
    </location>
</feature>
<dbReference type="EMBL" id="CALNXJ010000045">
    <property type="protein sequence ID" value="CAH3149193.1"/>
    <property type="molecule type" value="Genomic_DNA"/>
</dbReference>
<evidence type="ECO:0000259" key="2">
    <source>
        <dbReference type="Pfam" id="PF16026"/>
    </source>
</evidence>
<evidence type="ECO:0000313" key="3">
    <source>
        <dbReference type="EMBL" id="CAH3149193.1"/>
    </source>
</evidence>